<name>A0A833RVD2_9POAL</name>
<dbReference type="AlphaFoldDB" id="A0A833RVD2"/>
<dbReference type="InterPro" id="IPR055357">
    <property type="entry name" value="LRR_At1g61320_AtMIF1"/>
</dbReference>
<dbReference type="EMBL" id="SWLB01000003">
    <property type="protein sequence ID" value="KAF3339784.1"/>
    <property type="molecule type" value="Genomic_DNA"/>
</dbReference>
<gene>
    <name evidence="2" type="ORF">FCM35_KLT15555</name>
</gene>
<dbReference type="CDD" id="cd22160">
    <property type="entry name" value="F-box_AtFBL13-like"/>
    <property type="match status" value="1"/>
</dbReference>
<evidence type="ECO:0000313" key="3">
    <source>
        <dbReference type="Proteomes" id="UP000623129"/>
    </source>
</evidence>
<accession>A0A833RVD2</accession>
<dbReference type="InterPro" id="IPR036047">
    <property type="entry name" value="F-box-like_dom_sf"/>
</dbReference>
<feature type="domain" description="F-box" evidence="1">
    <location>
        <begin position="83"/>
        <end position="118"/>
    </location>
</feature>
<reference evidence="2" key="1">
    <citation type="submission" date="2020-01" db="EMBL/GenBank/DDBJ databases">
        <title>Genome sequence of Kobresia littledalei, the first chromosome-level genome in the family Cyperaceae.</title>
        <authorList>
            <person name="Qu G."/>
        </authorList>
    </citation>
    <scope>NUCLEOTIDE SEQUENCE</scope>
    <source>
        <strain evidence="2">C.B.Clarke</strain>
        <tissue evidence="2">Leaf</tissue>
    </source>
</reference>
<dbReference type="InterPro" id="IPR032675">
    <property type="entry name" value="LRR_dom_sf"/>
</dbReference>
<evidence type="ECO:0000259" key="1">
    <source>
        <dbReference type="PROSITE" id="PS50181"/>
    </source>
</evidence>
<protein>
    <submittedName>
        <fullName evidence="2">F-box domain containing protein</fullName>
    </submittedName>
</protein>
<dbReference type="Gene3D" id="3.80.10.10">
    <property type="entry name" value="Ribonuclease Inhibitor"/>
    <property type="match status" value="1"/>
</dbReference>
<sequence length="488" mass="55711">MKKEYFIEYTHLISILLSSNRLCGPSGGLVLAFSEGGVRPGALFEFTFSALLVQVARGEPVARPATSRPLPPWASPYLEKDAMDWFSSLPDEILPKILSFLSTKEAVQTCILSKRWRNAWTFLPVLKFSVADYWVDGSFEDDKFNNFLSGVLENRYPIKLDVFEYTNAVLNYDSEISFEFIDGIGLEPRKAVVIVGRDRADLLDYPEFVFSCTKLENLDLRMKIADALPIRIRPELVHLPALKFVDLTGIALVDDCKFTQNLCSKCPVLETMVLRLCDLDITEISSKVLKELTLYSCSQARRTQISCPSLASLVIESYEEMEGFELKNMTSLKYAKIFLYLDDNHGDLNLSSLSNVSHLSLGLLPQFKEKLEKDICDCSKAFRNLRHLEIDFLCLSYDIDLVACFLKQSPFLEELTLHLCEPEEDDPEEEISQEELGNRINVLFQREHLKTLRIVKPKERPDLVIDTLMNNLRTHIKTIGEEIIMCET</sequence>
<organism evidence="2 3">
    <name type="scientific">Carex littledalei</name>
    <dbReference type="NCBI Taxonomy" id="544730"/>
    <lineage>
        <taxon>Eukaryota</taxon>
        <taxon>Viridiplantae</taxon>
        <taxon>Streptophyta</taxon>
        <taxon>Embryophyta</taxon>
        <taxon>Tracheophyta</taxon>
        <taxon>Spermatophyta</taxon>
        <taxon>Magnoliopsida</taxon>
        <taxon>Liliopsida</taxon>
        <taxon>Poales</taxon>
        <taxon>Cyperaceae</taxon>
        <taxon>Cyperoideae</taxon>
        <taxon>Cariceae</taxon>
        <taxon>Carex</taxon>
        <taxon>Carex subgen. Euthyceras</taxon>
    </lineage>
</organism>
<dbReference type="PANTHER" id="PTHR34223:SF51">
    <property type="entry name" value="OS06G0556300 PROTEIN"/>
    <property type="match status" value="1"/>
</dbReference>
<dbReference type="PANTHER" id="PTHR34223">
    <property type="entry name" value="OS11G0201299 PROTEIN"/>
    <property type="match status" value="1"/>
</dbReference>
<dbReference type="Proteomes" id="UP000623129">
    <property type="component" value="Unassembled WGS sequence"/>
</dbReference>
<dbReference type="OrthoDB" id="1427045at2759"/>
<dbReference type="SUPFAM" id="SSF81383">
    <property type="entry name" value="F-box domain"/>
    <property type="match status" value="1"/>
</dbReference>
<dbReference type="Pfam" id="PF23622">
    <property type="entry name" value="LRR_At1g61320_AtMIF1"/>
    <property type="match status" value="1"/>
</dbReference>
<proteinExistence type="predicted"/>
<dbReference type="InterPro" id="IPR053197">
    <property type="entry name" value="F-box_SCFL_complex_component"/>
</dbReference>
<dbReference type="Pfam" id="PF00646">
    <property type="entry name" value="F-box"/>
    <property type="match status" value="1"/>
</dbReference>
<dbReference type="Gene3D" id="1.20.1280.50">
    <property type="match status" value="1"/>
</dbReference>
<evidence type="ECO:0000313" key="2">
    <source>
        <dbReference type="EMBL" id="KAF3339784.1"/>
    </source>
</evidence>
<dbReference type="InterPro" id="IPR053781">
    <property type="entry name" value="F-box_AtFBL13-like"/>
</dbReference>
<comment type="caution">
    <text evidence="2">The sequence shown here is derived from an EMBL/GenBank/DDBJ whole genome shotgun (WGS) entry which is preliminary data.</text>
</comment>
<dbReference type="SUPFAM" id="SSF52047">
    <property type="entry name" value="RNI-like"/>
    <property type="match status" value="1"/>
</dbReference>
<dbReference type="InterPro" id="IPR001810">
    <property type="entry name" value="F-box_dom"/>
</dbReference>
<dbReference type="PROSITE" id="PS50181">
    <property type="entry name" value="FBOX"/>
    <property type="match status" value="1"/>
</dbReference>
<dbReference type="SMART" id="SM00256">
    <property type="entry name" value="FBOX"/>
    <property type="match status" value="1"/>
</dbReference>
<keyword evidence="3" id="KW-1185">Reference proteome</keyword>